<dbReference type="SMART" id="SM00355">
    <property type="entry name" value="ZnF_C2H2"/>
    <property type="match status" value="1"/>
</dbReference>
<keyword evidence="7" id="KW-0804">Transcription</keyword>
<dbReference type="GO" id="GO:0002682">
    <property type="term" value="P:regulation of immune system process"/>
    <property type="evidence" value="ECO:0007669"/>
    <property type="project" value="TreeGrafter"/>
</dbReference>
<dbReference type="GO" id="GO:0000978">
    <property type="term" value="F:RNA polymerase II cis-regulatory region sequence-specific DNA binding"/>
    <property type="evidence" value="ECO:0007669"/>
    <property type="project" value="TreeGrafter"/>
</dbReference>
<evidence type="ECO:0000259" key="10">
    <source>
        <dbReference type="PROSITE" id="PS50157"/>
    </source>
</evidence>
<feature type="domain" description="C2H2-type" evidence="10">
    <location>
        <begin position="65"/>
        <end position="92"/>
    </location>
</feature>
<dbReference type="PROSITE" id="PS00028">
    <property type="entry name" value="ZINC_FINGER_C2H2_1"/>
    <property type="match status" value="1"/>
</dbReference>
<dbReference type="EMBL" id="CAXKWB010099129">
    <property type="protein sequence ID" value="CAL4223181.1"/>
    <property type="molecule type" value="Genomic_DNA"/>
</dbReference>
<dbReference type="GO" id="GO:0001227">
    <property type="term" value="F:DNA-binding transcription repressor activity, RNA polymerase II-specific"/>
    <property type="evidence" value="ECO:0007669"/>
    <property type="project" value="TreeGrafter"/>
</dbReference>
<accession>A0AAV2SPA3</accession>
<organism evidence="11 12">
    <name type="scientific">Meganyctiphanes norvegica</name>
    <name type="common">Northern krill</name>
    <name type="synonym">Thysanopoda norvegica</name>
    <dbReference type="NCBI Taxonomy" id="48144"/>
    <lineage>
        <taxon>Eukaryota</taxon>
        <taxon>Metazoa</taxon>
        <taxon>Ecdysozoa</taxon>
        <taxon>Arthropoda</taxon>
        <taxon>Crustacea</taxon>
        <taxon>Multicrustacea</taxon>
        <taxon>Malacostraca</taxon>
        <taxon>Eumalacostraca</taxon>
        <taxon>Eucarida</taxon>
        <taxon>Euphausiacea</taxon>
        <taxon>Euphausiidae</taxon>
        <taxon>Meganyctiphanes</taxon>
    </lineage>
</organism>
<dbReference type="FunFam" id="3.30.160.60:FF:002343">
    <property type="entry name" value="Zinc finger protein 33A"/>
    <property type="match status" value="1"/>
</dbReference>
<dbReference type="Gene3D" id="3.30.160.60">
    <property type="entry name" value="Classic Zinc Finger"/>
    <property type="match status" value="2"/>
</dbReference>
<dbReference type="InterPro" id="IPR013087">
    <property type="entry name" value="Znf_C2H2_type"/>
</dbReference>
<evidence type="ECO:0000256" key="2">
    <source>
        <dbReference type="ARBA" id="ARBA00022723"/>
    </source>
</evidence>
<dbReference type="PROSITE" id="PS50157">
    <property type="entry name" value="ZINC_FINGER_C2H2_2"/>
    <property type="match status" value="2"/>
</dbReference>
<comment type="subcellular location">
    <subcellularLocation>
        <location evidence="1">Nucleus</location>
    </subcellularLocation>
</comment>
<dbReference type="GO" id="GO:0001817">
    <property type="term" value="P:regulation of cytokine production"/>
    <property type="evidence" value="ECO:0007669"/>
    <property type="project" value="TreeGrafter"/>
</dbReference>
<feature type="domain" description="C2H2-type" evidence="10">
    <location>
        <begin position="93"/>
        <end position="117"/>
    </location>
</feature>
<name>A0AAV2SPA3_MEGNR</name>
<evidence type="ECO:0000256" key="5">
    <source>
        <dbReference type="ARBA" id="ARBA00022833"/>
    </source>
</evidence>
<keyword evidence="4 9" id="KW-0863">Zinc-finger</keyword>
<keyword evidence="2" id="KW-0479">Metal-binding</keyword>
<evidence type="ECO:0000256" key="3">
    <source>
        <dbReference type="ARBA" id="ARBA00022737"/>
    </source>
</evidence>
<keyword evidence="12" id="KW-1185">Reference proteome</keyword>
<evidence type="ECO:0000256" key="6">
    <source>
        <dbReference type="ARBA" id="ARBA00023015"/>
    </source>
</evidence>
<protein>
    <recommendedName>
        <fullName evidence="10">C2H2-type domain-containing protein</fullName>
    </recommendedName>
</protein>
<dbReference type="AlphaFoldDB" id="A0AAV2SPA3"/>
<evidence type="ECO:0000256" key="4">
    <source>
        <dbReference type="ARBA" id="ARBA00022771"/>
    </source>
</evidence>
<gene>
    <name evidence="11" type="ORF">MNOR_LOCUS39232</name>
</gene>
<proteinExistence type="predicted"/>
<feature type="non-terminal residue" evidence="11">
    <location>
        <position position="117"/>
    </location>
</feature>
<dbReference type="InterPro" id="IPR036236">
    <property type="entry name" value="Znf_C2H2_sf"/>
</dbReference>
<keyword evidence="6" id="KW-0805">Transcription regulation</keyword>
<dbReference type="GO" id="GO:0008270">
    <property type="term" value="F:zinc ion binding"/>
    <property type="evidence" value="ECO:0007669"/>
    <property type="project" value="UniProtKB-KW"/>
</dbReference>
<evidence type="ECO:0000313" key="12">
    <source>
        <dbReference type="Proteomes" id="UP001497623"/>
    </source>
</evidence>
<keyword evidence="5" id="KW-0862">Zinc</keyword>
<evidence type="ECO:0000256" key="9">
    <source>
        <dbReference type="PROSITE-ProRule" id="PRU00042"/>
    </source>
</evidence>
<comment type="caution">
    <text evidence="11">The sequence shown here is derived from an EMBL/GenBank/DDBJ whole genome shotgun (WGS) entry which is preliminary data.</text>
</comment>
<dbReference type="GO" id="GO:0005654">
    <property type="term" value="C:nucleoplasm"/>
    <property type="evidence" value="ECO:0007669"/>
    <property type="project" value="TreeGrafter"/>
</dbReference>
<dbReference type="PANTHER" id="PTHR24399">
    <property type="entry name" value="ZINC FINGER AND BTB DOMAIN-CONTAINING"/>
    <property type="match status" value="1"/>
</dbReference>
<keyword evidence="8" id="KW-0539">Nucleus</keyword>
<dbReference type="SUPFAM" id="SSF57667">
    <property type="entry name" value="beta-beta-alpha zinc fingers"/>
    <property type="match status" value="1"/>
</dbReference>
<keyword evidence="3" id="KW-0677">Repeat</keyword>
<evidence type="ECO:0000256" key="1">
    <source>
        <dbReference type="ARBA" id="ARBA00004123"/>
    </source>
</evidence>
<evidence type="ECO:0000313" key="11">
    <source>
        <dbReference type="EMBL" id="CAL4223181.1"/>
    </source>
</evidence>
<dbReference type="Pfam" id="PF00096">
    <property type="entry name" value="zf-C2H2"/>
    <property type="match status" value="1"/>
</dbReference>
<evidence type="ECO:0000256" key="7">
    <source>
        <dbReference type="ARBA" id="ARBA00023163"/>
    </source>
</evidence>
<sequence>MSVVKVKEEIKDIEEPIIIQSIEIKLKEEIEIYAESIAFTEEHYPKHEKLDLIEHQKQNFLEKPYKCMQINKALSHTNDILIHQRSQTGEKPYQCSKCDKSFTQNGTLKTHQRTHTG</sequence>
<dbReference type="PANTHER" id="PTHR24399:SF73">
    <property type="entry name" value="ZINC FINGER PROTEIN 572"/>
    <property type="match status" value="1"/>
</dbReference>
<dbReference type="Proteomes" id="UP001497623">
    <property type="component" value="Unassembled WGS sequence"/>
</dbReference>
<evidence type="ECO:0000256" key="8">
    <source>
        <dbReference type="ARBA" id="ARBA00023242"/>
    </source>
</evidence>
<reference evidence="11 12" key="1">
    <citation type="submission" date="2024-05" db="EMBL/GenBank/DDBJ databases">
        <authorList>
            <person name="Wallberg A."/>
        </authorList>
    </citation>
    <scope>NUCLEOTIDE SEQUENCE [LARGE SCALE GENOMIC DNA]</scope>
</reference>